<gene>
    <name evidence="2" type="ORF">MCHLO_04543</name>
</gene>
<feature type="compositionally biased region" description="Acidic residues" evidence="1">
    <location>
        <begin position="274"/>
        <end position="304"/>
    </location>
</feature>
<feature type="compositionally biased region" description="Basic and acidic residues" evidence="1">
    <location>
        <begin position="264"/>
        <end position="273"/>
    </location>
</feature>
<dbReference type="Proteomes" id="UP000815677">
    <property type="component" value="Unassembled WGS sequence"/>
</dbReference>
<evidence type="ECO:0000256" key="1">
    <source>
        <dbReference type="SAM" id="MobiDB-lite"/>
    </source>
</evidence>
<reference evidence="2" key="1">
    <citation type="submission" date="2014-09" db="EMBL/GenBank/DDBJ databases">
        <title>Genome sequence of the luminous mushroom Mycena chlorophos for searching fungal bioluminescence genes.</title>
        <authorList>
            <person name="Tanaka Y."/>
            <person name="Kasuga D."/>
            <person name="Oba Y."/>
            <person name="Hase S."/>
            <person name="Sato K."/>
            <person name="Oba Y."/>
            <person name="Sakakibara Y."/>
        </authorList>
    </citation>
    <scope>NUCLEOTIDE SEQUENCE</scope>
</reference>
<accession>A0ABQ0L7B8</accession>
<proteinExistence type="predicted"/>
<sequence length="321" mass="36343">MAIKPRRFVFGPTPTTDAMLNDFLINVPAVLEQSDGLTMDHEAGVERHFFNEPGSLQQAVFYITGRIVGEQTTSQGDFIVLREPDARGLHASYRVATEWLQQHMAGSQPSENQNTIKWTYCTAPLGTGIGPTIRSMLQFNAAEGFRPGSKEDDHLAIGGHVRCAVRLFREDRACVECEDGNINWASHWVLDAEQVARCYTRAEGNRGIRRVLKRIVDSDEETSEVDEAHPRLAKRARLAGERYTRRMRVAGDEEVQETSDEGEENTREEGTREVEEEEEEDESHEAQEEEEEEEGTDEGDEEEDHESRWSSATQRAVSPEF</sequence>
<evidence type="ECO:0000313" key="3">
    <source>
        <dbReference type="Proteomes" id="UP000815677"/>
    </source>
</evidence>
<dbReference type="EMBL" id="DF843108">
    <property type="protein sequence ID" value="GAT47059.1"/>
    <property type="molecule type" value="Genomic_DNA"/>
</dbReference>
<organism evidence="2 3">
    <name type="scientific">Mycena chlorophos</name>
    <name type="common">Agaric fungus</name>
    <name type="synonym">Agaricus chlorophos</name>
    <dbReference type="NCBI Taxonomy" id="658473"/>
    <lineage>
        <taxon>Eukaryota</taxon>
        <taxon>Fungi</taxon>
        <taxon>Dikarya</taxon>
        <taxon>Basidiomycota</taxon>
        <taxon>Agaricomycotina</taxon>
        <taxon>Agaricomycetes</taxon>
        <taxon>Agaricomycetidae</taxon>
        <taxon>Agaricales</taxon>
        <taxon>Marasmiineae</taxon>
        <taxon>Mycenaceae</taxon>
        <taxon>Mycena</taxon>
    </lineage>
</organism>
<keyword evidence="3" id="KW-1185">Reference proteome</keyword>
<feature type="compositionally biased region" description="Acidic residues" evidence="1">
    <location>
        <begin position="252"/>
        <end position="263"/>
    </location>
</feature>
<feature type="compositionally biased region" description="Polar residues" evidence="1">
    <location>
        <begin position="309"/>
        <end position="321"/>
    </location>
</feature>
<evidence type="ECO:0000313" key="2">
    <source>
        <dbReference type="EMBL" id="GAT47059.1"/>
    </source>
</evidence>
<feature type="region of interest" description="Disordered" evidence="1">
    <location>
        <begin position="245"/>
        <end position="321"/>
    </location>
</feature>
<protein>
    <submittedName>
        <fullName evidence="2">Uncharacterized protein</fullName>
    </submittedName>
</protein>
<name>A0ABQ0L7B8_MYCCL</name>